<dbReference type="PANTHER" id="PTHR21621:SF0">
    <property type="entry name" value="BETA-CITRYLGLUTAMATE SYNTHASE B-RELATED"/>
    <property type="match status" value="1"/>
</dbReference>
<dbReference type="PROSITE" id="PS50975">
    <property type="entry name" value="ATP_GRASP"/>
    <property type="match status" value="1"/>
</dbReference>
<dbReference type="NCBIfam" id="TIGR02144">
    <property type="entry name" value="LysX_arch"/>
    <property type="match status" value="1"/>
</dbReference>
<dbReference type="GO" id="GO:0046872">
    <property type="term" value="F:metal ion binding"/>
    <property type="evidence" value="ECO:0007669"/>
    <property type="project" value="UniProtKB-KW"/>
</dbReference>
<reference evidence="12" key="1">
    <citation type="journal article" date="2020" name="mSystems">
        <title>Genome- and Community-Level Interaction Insights into Carbon Utilization and Element Cycling Functions of Hydrothermarchaeota in Hydrothermal Sediment.</title>
        <authorList>
            <person name="Zhou Z."/>
            <person name="Liu Y."/>
            <person name="Xu W."/>
            <person name="Pan J."/>
            <person name="Luo Z.H."/>
            <person name="Li M."/>
        </authorList>
    </citation>
    <scope>NUCLEOTIDE SEQUENCE [LARGE SCALE GENOMIC DNA]</scope>
    <source>
        <strain evidence="12">SpSt-210</strain>
    </source>
</reference>
<dbReference type="InterPro" id="IPR016185">
    <property type="entry name" value="PreATP-grasp_dom_sf"/>
</dbReference>
<dbReference type="GO" id="GO:0005524">
    <property type="term" value="F:ATP binding"/>
    <property type="evidence" value="ECO:0007669"/>
    <property type="project" value="UniProtKB-UniRule"/>
</dbReference>
<dbReference type="NCBIfam" id="TIGR00768">
    <property type="entry name" value="rimK_fam"/>
    <property type="match status" value="1"/>
</dbReference>
<dbReference type="SUPFAM" id="SSF52440">
    <property type="entry name" value="PreATP-grasp domain"/>
    <property type="match status" value="1"/>
</dbReference>
<dbReference type="GO" id="GO:0005737">
    <property type="term" value="C:cytoplasm"/>
    <property type="evidence" value="ECO:0007669"/>
    <property type="project" value="TreeGrafter"/>
</dbReference>
<dbReference type="FunFam" id="3.30.1490.20:FF:000025">
    <property type="entry name" value="Alpha-aminoadipate--LysW ligase LysX protein"/>
    <property type="match status" value="1"/>
</dbReference>
<dbReference type="PANTHER" id="PTHR21621">
    <property type="entry name" value="RIBOSOMAL PROTEIN S6 MODIFICATION PROTEIN"/>
    <property type="match status" value="1"/>
</dbReference>
<keyword evidence="7 10" id="KW-0067">ATP-binding</keyword>
<accession>A0A831TBD0</accession>
<dbReference type="Gene3D" id="3.30.1490.20">
    <property type="entry name" value="ATP-grasp fold, A domain"/>
    <property type="match status" value="1"/>
</dbReference>
<keyword evidence="8" id="KW-0460">Magnesium</keyword>
<dbReference type="SUPFAM" id="SSF56059">
    <property type="entry name" value="Glutathione synthetase ATP-binding domain-like"/>
    <property type="match status" value="1"/>
</dbReference>
<name>A0A831TBD0_9BACT</name>
<sequence>MSEVCIGVLLSQVREEEKLLLRALSDRGVEPIRLYDRFLVFDLTDPADLPKPDLVLDRCMAHSRGATALRLFESVGIPTVNTSQAMATADDKVATTRVLAAAALPTLHSAVAFDTESALAALERIGYPAVIKPVTGSWGRLLARVNSPQAARSLLEHKRALGSFHHGIFYIQEYVDKPGRDLRVFVVGDDVIAASYREAEHWVTNVARGAVSRPCPVTPEIAQLACRAARVVGLEIAGVDLVETPDGLKVIEVNGGVEFKGLMQTTHIDIAGAIADYVIQRARGSVLAPAMRASVA</sequence>
<evidence type="ECO:0000256" key="10">
    <source>
        <dbReference type="PROSITE-ProRule" id="PRU00409"/>
    </source>
</evidence>
<keyword evidence="5" id="KW-0479">Metal-binding</keyword>
<proteinExistence type="inferred from homology"/>
<comment type="pathway">
    <text evidence="9">Amino-acid biosynthesis.</text>
</comment>
<evidence type="ECO:0000256" key="6">
    <source>
        <dbReference type="ARBA" id="ARBA00022741"/>
    </source>
</evidence>
<dbReference type="GO" id="GO:0018169">
    <property type="term" value="F:ribosomal S6-glutamic acid ligase activity"/>
    <property type="evidence" value="ECO:0007669"/>
    <property type="project" value="TreeGrafter"/>
</dbReference>
<dbReference type="InterPro" id="IPR011870">
    <property type="entry name" value="LysX_arch"/>
</dbReference>
<evidence type="ECO:0000256" key="2">
    <source>
        <dbReference type="ARBA" id="ARBA00006239"/>
    </source>
</evidence>
<feature type="domain" description="ATP-grasp" evidence="11">
    <location>
        <begin position="96"/>
        <end position="279"/>
    </location>
</feature>
<dbReference type="Pfam" id="PF08443">
    <property type="entry name" value="RimK"/>
    <property type="match status" value="1"/>
</dbReference>
<keyword evidence="3" id="KW-0436">Ligase</keyword>
<evidence type="ECO:0000313" key="12">
    <source>
        <dbReference type="EMBL" id="HEG91303.1"/>
    </source>
</evidence>
<organism evidence="12">
    <name type="scientific">Thermorudis peleae</name>
    <dbReference type="NCBI Taxonomy" id="1382356"/>
    <lineage>
        <taxon>Bacteria</taxon>
        <taxon>Pseudomonadati</taxon>
        <taxon>Thermomicrobiota</taxon>
        <taxon>Thermomicrobia</taxon>
        <taxon>Thermomicrobia incertae sedis</taxon>
        <taxon>Thermorudis</taxon>
    </lineage>
</organism>
<evidence type="ECO:0000256" key="8">
    <source>
        <dbReference type="ARBA" id="ARBA00022842"/>
    </source>
</evidence>
<dbReference type="InterPro" id="IPR004666">
    <property type="entry name" value="Rp_bS6_RimK/Lys_biosynth_LsyX"/>
</dbReference>
<dbReference type="InterPro" id="IPR011761">
    <property type="entry name" value="ATP-grasp"/>
</dbReference>
<dbReference type="InterPro" id="IPR013815">
    <property type="entry name" value="ATP_grasp_subdomain_1"/>
</dbReference>
<evidence type="ECO:0000256" key="3">
    <source>
        <dbReference type="ARBA" id="ARBA00022598"/>
    </source>
</evidence>
<comment type="similarity">
    <text evidence="2">Belongs to the RimK family. LysX subfamily.</text>
</comment>
<dbReference type="InterPro" id="IPR054562">
    <property type="entry name" value="LysX/ArgX_preATP_grasp"/>
</dbReference>
<dbReference type="InterPro" id="IPR013651">
    <property type="entry name" value="ATP-grasp_RimK-type"/>
</dbReference>
<dbReference type="Gene3D" id="3.30.470.20">
    <property type="entry name" value="ATP-grasp fold, B domain"/>
    <property type="match status" value="1"/>
</dbReference>
<evidence type="ECO:0000256" key="5">
    <source>
        <dbReference type="ARBA" id="ARBA00022723"/>
    </source>
</evidence>
<dbReference type="Pfam" id="PF22626">
    <property type="entry name" value="LysX_preATP_grasp"/>
    <property type="match status" value="1"/>
</dbReference>
<comment type="cofactor">
    <cofactor evidence="1">
        <name>Mg(2+)</name>
        <dbReference type="ChEBI" id="CHEBI:18420"/>
    </cofactor>
</comment>
<dbReference type="GO" id="GO:0009085">
    <property type="term" value="P:lysine biosynthetic process"/>
    <property type="evidence" value="ECO:0007669"/>
    <property type="project" value="InterPro"/>
</dbReference>
<evidence type="ECO:0000256" key="9">
    <source>
        <dbReference type="ARBA" id="ARBA00029440"/>
    </source>
</evidence>
<comment type="caution">
    <text evidence="12">The sequence shown here is derived from an EMBL/GenBank/DDBJ whole genome shotgun (WGS) entry which is preliminary data.</text>
</comment>
<dbReference type="Gene3D" id="3.40.50.20">
    <property type="match status" value="1"/>
</dbReference>
<dbReference type="EMBL" id="DSIY01000187">
    <property type="protein sequence ID" value="HEG91303.1"/>
    <property type="molecule type" value="Genomic_DNA"/>
</dbReference>
<gene>
    <name evidence="12" type="primary">lysX</name>
    <name evidence="12" type="ORF">ENP34_07665</name>
</gene>
<keyword evidence="6 10" id="KW-0547">Nucleotide-binding</keyword>
<protein>
    <submittedName>
        <fullName evidence="12">Lysine biosynthesis protein LysX</fullName>
    </submittedName>
</protein>
<dbReference type="FunFam" id="3.30.470.20:FF:000058">
    <property type="entry name" value="Alpha-aminoadipate--LysW ligase LysX protein"/>
    <property type="match status" value="1"/>
</dbReference>
<evidence type="ECO:0000256" key="4">
    <source>
        <dbReference type="ARBA" id="ARBA00022605"/>
    </source>
</evidence>
<evidence type="ECO:0000259" key="11">
    <source>
        <dbReference type="PROSITE" id="PS50975"/>
    </source>
</evidence>
<keyword evidence="4" id="KW-0028">Amino-acid biosynthesis</keyword>
<evidence type="ECO:0000256" key="7">
    <source>
        <dbReference type="ARBA" id="ARBA00022840"/>
    </source>
</evidence>
<dbReference type="AlphaFoldDB" id="A0A831TBD0"/>
<dbReference type="GO" id="GO:0009432">
    <property type="term" value="P:SOS response"/>
    <property type="evidence" value="ECO:0007669"/>
    <property type="project" value="TreeGrafter"/>
</dbReference>
<evidence type="ECO:0000256" key="1">
    <source>
        <dbReference type="ARBA" id="ARBA00001946"/>
    </source>
</evidence>